<evidence type="ECO:0000256" key="3">
    <source>
        <dbReference type="ARBA" id="ARBA00022692"/>
    </source>
</evidence>
<dbReference type="GeneID" id="22573502"/>
<keyword evidence="6 7" id="KW-0472">Membrane</keyword>
<dbReference type="InterPro" id="IPR009914">
    <property type="entry name" value="DPM2"/>
</dbReference>
<proteinExistence type="inferred from homology"/>
<dbReference type="VEuPathDB" id="TriTrypDB:LPAL13_150013300"/>
<evidence type="ECO:0000256" key="1">
    <source>
        <dbReference type="ARBA" id="ARBA00004477"/>
    </source>
</evidence>
<evidence type="ECO:0000313" key="8">
    <source>
        <dbReference type="EMBL" id="AIN96804.1"/>
    </source>
</evidence>
<keyword evidence="9" id="KW-1185">Reference proteome</keyword>
<protein>
    <recommendedName>
        <fullName evidence="7">Dolichol phosphate-mannose biosynthesis regulatory protein</fullName>
    </recommendedName>
</protein>
<dbReference type="Proteomes" id="UP000063063">
    <property type="component" value="Chromosome 15"/>
</dbReference>
<dbReference type="EMBL" id="CP009384">
    <property type="protein sequence ID" value="AIN96804.1"/>
    <property type="molecule type" value="Genomic_DNA"/>
</dbReference>
<keyword evidence="5 7" id="KW-1133">Transmembrane helix</keyword>
<dbReference type="GO" id="GO:0005789">
    <property type="term" value="C:endoplasmic reticulum membrane"/>
    <property type="evidence" value="ECO:0007669"/>
    <property type="project" value="UniProtKB-SubCell"/>
</dbReference>
<evidence type="ECO:0000313" key="9">
    <source>
        <dbReference type="Proteomes" id="UP000063063"/>
    </source>
</evidence>
<dbReference type="UniPathway" id="UPA00378"/>
<dbReference type="GO" id="GO:0033185">
    <property type="term" value="C:dolichol-phosphate-mannose synthase complex"/>
    <property type="evidence" value="ECO:0007669"/>
    <property type="project" value="TreeGrafter"/>
</dbReference>
<comment type="subunit">
    <text evidence="7">Component of the dolichol-phosphate mannose (DPM) synthase complex.</text>
</comment>
<dbReference type="GO" id="GO:0180047">
    <property type="term" value="P:dolichol phosphate mannose biosynthetic process"/>
    <property type="evidence" value="ECO:0007669"/>
    <property type="project" value="InterPro"/>
</dbReference>
<dbReference type="OrthoDB" id="311279at2759"/>
<dbReference type="RefSeq" id="XP_010697457.1">
    <property type="nucleotide sequence ID" value="XM_010699155.1"/>
</dbReference>
<evidence type="ECO:0000256" key="6">
    <source>
        <dbReference type="ARBA" id="ARBA00023136"/>
    </source>
</evidence>
<evidence type="ECO:0000256" key="4">
    <source>
        <dbReference type="ARBA" id="ARBA00022824"/>
    </source>
</evidence>
<name>A0A088RNJ0_LEIPA</name>
<feature type="transmembrane region" description="Helical" evidence="7">
    <location>
        <begin position="7"/>
        <end position="27"/>
    </location>
</feature>
<comment type="function">
    <text evidence="7">Regulatory subunit of the dolichol-phosphate mannose (DPM) synthase complex; essential for the ER localization.</text>
</comment>
<keyword evidence="4 7" id="KW-0256">Endoplasmic reticulum</keyword>
<dbReference type="GO" id="GO:0006506">
    <property type="term" value="P:GPI anchor biosynthetic process"/>
    <property type="evidence" value="ECO:0007669"/>
    <property type="project" value="TreeGrafter"/>
</dbReference>
<keyword evidence="3 7" id="KW-0812">Transmembrane</keyword>
<dbReference type="PANTHER" id="PTHR15039:SF11">
    <property type="entry name" value="DOLICHOL PHOSPHATE-MANNOSE BIOSYNTHESIS REGULATORY PROTEIN"/>
    <property type="match status" value="1"/>
</dbReference>
<comment type="pathway">
    <text evidence="7">Protein modification; protein glycosylation.</text>
</comment>
<comment type="subcellular location">
    <subcellularLocation>
        <location evidence="1 7">Endoplasmic reticulum membrane</location>
        <topology evidence="1 7">Multi-pass membrane protein</topology>
    </subcellularLocation>
</comment>
<dbReference type="KEGG" id="lpan:LPMP_150820"/>
<dbReference type="VEuPathDB" id="TriTrypDB:LPMP_150820"/>
<dbReference type="eggNOG" id="ENOG502SA3H">
    <property type="taxonomic scope" value="Eukaryota"/>
</dbReference>
<dbReference type="Pfam" id="PF07297">
    <property type="entry name" value="DPM2"/>
    <property type="match status" value="1"/>
</dbReference>
<feature type="transmembrane region" description="Helical" evidence="7">
    <location>
        <begin position="47"/>
        <end position="66"/>
    </location>
</feature>
<gene>
    <name evidence="8" type="ORF">LPMP_150820</name>
</gene>
<reference evidence="8 9" key="1">
    <citation type="journal article" date="2015" name="Sci. Rep.">
        <title>The genome of Leishmania panamensis: insights into genomics of the L. (Viannia) subgenus.</title>
        <authorList>
            <person name="Llanes A."/>
            <person name="Restrepo C.M."/>
            <person name="Vecchio G.D."/>
            <person name="Anguizola F.J."/>
            <person name="Lleonart R."/>
        </authorList>
    </citation>
    <scope>NUCLEOTIDE SEQUENCE [LARGE SCALE GENOMIC DNA]</scope>
    <source>
        <strain evidence="8 9">MHOM/PA/94/PSC-1</strain>
    </source>
</reference>
<comment type="similarity">
    <text evidence="2 7">Belongs to the DPM2 family.</text>
</comment>
<organism evidence="8 9">
    <name type="scientific">Leishmania panamensis</name>
    <dbReference type="NCBI Taxonomy" id="5679"/>
    <lineage>
        <taxon>Eukaryota</taxon>
        <taxon>Discoba</taxon>
        <taxon>Euglenozoa</taxon>
        <taxon>Kinetoplastea</taxon>
        <taxon>Metakinetoplastina</taxon>
        <taxon>Trypanosomatida</taxon>
        <taxon>Trypanosomatidae</taxon>
        <taxon>Leishmaniinae</taxon>
        <taxon>Leishmania</taxon>
        <taxon>Leishmania guyanensis species complex</taxon>
    </lineage>
</organism>
<evidence type="ECO:0000256" key="5">
    <source>
        <dbReference type="ARBA" id="ARBA00022989"/>
    </source>
</evidence>
<dbReference type="PANTHER" id="PTHR15039">
    <property type="entry name" value="DOLICHOL PHOSPHATE-MANNOSE BIOSYNTHESIS REGULATORY PROTEIN"/>
    <property type="match status" value="1"/>
</dbReference>
<dbReference type="AlphaFoldDB" id="A0A088RNJ0"/>
<evidence type="ECO:0000256" key="7">
    <source>
        <dbReference type="RuleBase" id="RU365084"/>
    </source>
</evidence>
<sequence>MMTDRALGTLLLACNSSFFVYYVLWIGVMPFVDESHFTQALFPPREYGLLLAALMMTAAVGIAMLVGSLHTIWRTGYVPLPTKAAAMTRVNLLAASAVAATTDGVVPEVPIAAK</sequence>
<accession>A0A088RNJ0</accession>
<evidence type="ECO:0000256" key="2">
    <source>
        <dbReference type="ARBA" id="ARBA00005478"/>
    </source>
</evidence>
<dbReference type="GO" id="GO:0030234">
    <property type="term" value="F:enzyme regulator activity"/>
    <property type="evidence" value="ECO:0007669"/>
    <property type="project" value="UniProtKB-UniRule"/>
</dbReference>